<dbReference type="Proteomes" id="UP000768567">
    <property type="component" value="Unassembled WGS sequence"/>
</dbReference>
<feature type="domain" description="AlgX/AlgJ SGNH hydrolase-like" evidence="7">
    <location>
        <begin position="90"/>
        <end position="323"/>
    </location>
</feature>
<evidence type="ECO:0000313" key="8">
    <source>
        <dbReference type="EMBL" id="MBE5038352.1"/>
    </source>
</evidence>
<dbReference type="RefSeq" id="WP_193502442.1">
    <property type="nucleotide sequence ID" value="NZ_JADCKC010000003.1"/>
</dbReference>
<gene>
    <name evidence="8" type="ORF">INF35_11195</name>
</gene>
<keyword evidence="4" id="KW-0732">Signal</keyword>
<comment type="pathway">
    <text evidence="2">Glycan biosynthesis; alginate biosynthesis.</text>
</comment>
<evidence type="ECO:0000256" key="2">
    <source>
        <dbReference type="ARBA" id="ARBA00005182"/>
    </source>
</evidence>
<sequence>MLKKIWIALFCGVLGLSFLIFNIFSKQLSGDNHENRLLTGLPQVLQSPLAQLPDQLDNFLADNSPFRYQLVSLNANLNYLLFGKSESDQVLAGSDGWLFYKDGPDAARPVANYQGLPETFDSEETLAAAAASLDRLAATLAEHGCTLVLDITPSKDRVYQEYMPDAYPIVNTENRTDRFVAYLRENSATPVSWQYEAIRAEALADPDRLLYFKTDTHWNGMGAVLGLDGVLQAAGMDAVDFSAYEFVETGTQTGDLANVSALYTIMPAETTWTAENYGELYEQDPRTVGVLGDSFSEYYMPYLQQRFAASWRLTAEDSLTPEKAADPGCDLLILELTERNLDLLLRLLAQF</sequence>
<name>A0ABR9R627_9FIRM</name>
<organism evidence="8 9">
    <name type="scientific">Gemmiger gallinarum</name>
    <dbReference type="NCBI Taxonomy" id="2779354"/>
    <lineage>
        <taxon>Bacteria</taxon>
        <taxon>Bacillati</taxon>
        <taxon>Bacillota</taxon>
        <taxon>Clostridia</taxon>
        <taxon>Eubacteriales</taxon>
        <taxon>Gemmiger</taxon>
    </lineage>
</organism>
<dbReference type="EMBL" id="JADCKC010000003">
    <property type="protein sequence ID" value="MBE5038352.1"/>
    <property type="molecule type" value="Genomic_DNA"/>
</dbReference>
<dbReference type="Pfam" id="PF16822">
    <property type="entry name" value="ALGX"/>
    <property type="match status" value="1"/>
</dbReference>
<dbReference type="InterPro" id="IPR031811">
    <property type="entry name" value="ALGX/ALGJ_SGNH-like"/>
</dbReference>
<evidence type="ECO:0000313" key="9">
    <source>
        <dbReference type="Proteomes" id="UP000768567"/>
    </source>
</evidence>
<protein>
    <recommendedName>
        <fullName evidence="7">AlgX/AlgJ SGNH hydrolase-like domain-containing protein</fullName>
    </recommendedName>
</protein>
<keyword evidence="6" id="KW-0016">Alginate biosynthesis</keyword>
<evidence type="ECO:0000256" key="5">
    <source>
        <dbReference type="ARBA" id="ARBA00022764"/>
    </source>
</evidence>
<keyword evidence="9" id="KW-1185">Reference proteome</keyword>
<evidence type="ECO:0000259" key="7">
    <source>
        <dbReference type="Pfam" id="PF16822"/>
    </source>
</evidence>
<comment type="subcellular location">
    <subcellularLocation>
        <location evidence="1">Periplasm</location>
    </subcellularLocation>
</comment>
<accession>A0ABR9R627</accession>
<evidence type="ECO:0000256" key="4">
    <source>
        <dbReference type="ARBA" id="ARBA00022729"/>
    </source>
</evidence>
<keyword evidence="5" id="KW-0574">Periplasm</keyword>
<proteinExistence type="predicted"/>
<evidence type="ECO:0000256" key="1">
    <source>
        <dbReference type="ARBA" id="ARBA00004418"/>
    </source>
</evidence>
<comment type="caution">
    <text evidence="8">The sequence shown here is derived from an EMBL/GenBank/DDBJ whole genome shotgun (WGS) entry which is preliminary data.</text>
</comment>
<reference evidence="8 9" key="1">
    <citation type="submission" date="2020-10" db="EMBL/GenBank/DDBJ databases">
        <title>ChiBAC.</title>
        <authorList>
            <person name="Zenner C."/>
            <person name="Hitch T.C.A."/>
            <person name="Clavel T."/>
        </authorList>
    </citation>
    <scope>NUCLEOTIDE SEQUENCE [LARGE SCALE GENOMIC DNA]</scope>
    <source>
        <strain evidence="8 9">DSM 109015</strain>
    </source>
</reference>
<evidence type="ECO:0000256" key="6">
    <source>
        <dbReference type="ARBA" id="ARBA00022841"/>
    </source>
</evidence>
<keyword evidence="3" id="KW-0808">Transferase</keyword>
<evidence type="ECO:0000256" key="3">
    <source>
        <dbReference type="ARBA" id="ARBA00022679"/>
    </source>
</evidence>